<dbReference type="SMART" id="SM00895">
    <property type="entry name" value="FCD"/>
    <property type="match status" value="1"/>
</dbReference>
<keyword evidence="1" id="KW-0805">Transcription regulation</keyword>
<dbReference type="SMART" id="SM00345">
    <property type="entry name" value="HTH_GNTR"/>
    <property type="match status" value="1"/>
</dbReference>
<comment type="caution">
    <text evidence="5">The sequence shown here is derived from an EMBL/GenBank/DDBJ whole genome shotgun (WGS) entry which is preliminary data.</text>
</comment>
<evidence type="ECO:0000259" key="4">
    <source>
        <dbReference type="PROSITE" id="PS50949"/>
    </source>
</evidence>
<evidence type="ECO:0000256" key="3">
    <source>
        <dbReference type="ARBA" id="ARBA00023163"/>
    </source>
</evidence>
<evidence type="ECO:0000313" key="5">
    <source>
        <dbReference type="EMBL" id="MBD1598401.1"/>
    </source>
</evidence>
<evidence type="ECO:0000256" key="2">
    <source>
        <dbReference type="ARBA" id="ARBA00023125"/>
    </source>
</evidence>
<proteinExistence type="predicted"/>
<dbReference type="RefSeq" id="WP_190418700.1">
    <property type="nucleotide sequence ID" value="NZ_JAAOCA010000007.1"/>
</dbReference>
<dbReference type="SUPFAM" id="SSF48008">
    <property type="entry name" value="GntR ligand-binding domain-like"/>
    <property type="match status" value="1"/>
</dbReference>
<dbReference type="InterPro" id="IPR011711">
    <property type="entry name" value="GntR_C"/>
</dbReference>
<dbReference type="Gene3D" id="1.20.120.530">
    <property type="entry name" value="GntR ligand-binding domain-like"/>
    <property type="match status" value="1"/>
</dbReference>
<dbReference type="PANTHER" id="PTHR43537:SF41">
    <property type="entry name" value="TRANSCRIPTIONAL REGULATORY PROTEIN"/>
    <property type="match status" value="1"/>
</dbReference>
<reference evidence="5 6" key="1">
    <citation type="journal article" date="2020" name="Insects">
        <title>Bacteria Belonging to Pseudomonas typographi sp. nov. from the Bark Beetle Ips typographus Have Genomic Potential to Aid in the Host Ecology.</title>
        <authorList>
            <person name="Peral-Aranega E."/>
            <person name="Saati-Santamaria Z."/>
            <person name="Kolarik M."/>
            <person name="Rivas R."/>
            <person name="Garcia-Fraile P."/>
        </authorList>
    </citation>
    <scope>NUCLEOTIDE SEQUENCE [LARGE SCALE GENOMIC DNA]</scope>
    <source>
        <strain evidence="5 6">CA3A</strain>
    </source>
</reference>
<dbReference type="CDD" id="cd07377">
    <property type="entry name" value="WHTH_GntR"/>
    <property type="match status" value="1"/>
</dbReference>
<name>A0ABR7YZ76_9PSED</name>
<protein>
    <submittedName>
        <fullName evidence="5">GntR family transcriptional regulator</fullName>
    </submittedName>
</protein>
<dbReference type="PRINTS" id="PR00035">
    <property type="entry name" value="HTHGNTR"/>
</dbReference>
<dbReference type="InterPro" id="IPR036388">
    <property type="entry name" value="WH-like_DNA-bd_sf"/>
</dbReference>
<dbReference type="InterPro" id="IPR008920">
    <property type="entry name" value="TF_FadR/GntR_C"/>
</dbReference>
<dbReference type="EMBL" id="JAAOCA010000007">
    <property type="protein sequence ID" value="MBD1598401.1"/>
    <property type="molecule type" value="Genomic_DNA"/>
</dbReference>
<dbReference type="Pfam" id="PF07729">
    <property type="entry name" value="FCD"/>
    <property type="match status" value="1"/>
</dbReference>
<dbReference type="PROSITE" id="PS50949">
    <property type="entry name" value="HTH_GNTR"/>
    <property type="match status" value="1"/>
</dbReference>
<dbReference type="InterPro" id="IPR000524">
    <property type="entry name" value="Tscrpt_reg_HTH_GntR"/>
</dbReference>
<dbReference type="PANTHER" id="PTHR43537">
    <property type="entry name" value="TRANSCRIPTIONAL REGULATOR, GNTR FAMILY"/>
    <property type="match status" value="1"/>
</dbReference>
<sequence length="231" mass="25651">MPKKTSPVRAVLLAEQLPAHLARSIIEERIRNAILDGSLPTGTAVRQQELATLYGVSRMPVREALRQLEAQGLLNVVQHKGAVVAPLITDDAAETYSLRILLEAEALRLSVPRLESQDFNTAERAIAQLELEEDFTAMARLNREFHMALYGKAANGRLLRLIDAGLEEEERFLRFNLHDMGLGRTSQDDHRQLLAAAREGDVPSAVGLLTQHLQRGLHAVSSYLTQQTHKA</sequence>
<keyword evidence="6" id="KW-1185">Reference proteome</keyword>
<keyword evidence="3" id="KW-0804">Transcription</keyword>
<dbReference type="Gene3D" id="1.10.10.10">
    <property type="entry name" value="Winged helix-like DNA-binding domain superfamily/Winged helix DNA-binding domain"/>
    <property type="match status" value="1"/>
</dbReference>
<evidence type="ECO:0000313" key="6">
    <source>
        <dbReference type="Proteomes" id="UP000805841"/>
    </source>
</evidence>
<dbReference type="Pfam" id="PF00392">
    <property type="entry name" value="GntR"/>
    <property type="match status" value="1"/>
</dbReference>
<accession>A0ABR7YZ76</accession>
<dbReference type="SUPFAM" id="SSF46785">
    <property type="entry name" value="Winged helix' DNA-binding domain"/>
    <property type="match status" value="1"/>
</dbReference>
<dbReference type="Proteomes" id="UP000805841">
    <property type="component" value="Unassembled WGS sequence"/>
</dbReference>
<keyword evidence="2" id="KW-0238">DNA-binding</keyword>
<gene>
    <name evidence="5" type="ORF">HAQ05_06755</name>
</gene>
<evidence type="ECO:0000256" key="1">
    <source>
        <dbReference type="ARBA" id="ARBA00023015"/>
    </source>
</evidence>
<dbReference type="InterPro" id="IPR036390">
    <property type="entry name" value="WH_DNA-bd_sf"/>
</dbReference>
<feature type="domain" description="HTH gntR-type" evidence="4">
    <location>
        <begin position="20"/>
        <end position="87"/>
    </location>
</feature>
<organism evidence="5 6">
    <name type="scientific">Pseudomonas typographi</name>
    <dbReference type="NCBI Taxonomy" id="2715964"/>
    <lineage>
        <taxon>Bacteria</taxon>
        <taxon>Pseudomonadati</taxon>
        <taxon>Pseudomonadota</taxon>
        <taxon>Gammaproteobacteria</taxon>
        <taxon>Pseudomonadales</taxon>
        <taxon>Pseudomonadaceae</taxon>
        <taxon>Pseudomonas</taxon>
    </lineage>
</organism>